<dbReference type="InterPro" id="IPR001387">
    <property type="entry name" value="Cro/C1-type_HTH"/>
</dbReference>
<evidence type="ECO:0000256" key="2">
    <source>
        <dbReference type="SAM" id="MobiDB-lite"/>
    </source>
</evidence>
<dbReference type="Proteomes" id="UP000503011">
    <property type="component" value="Chromosome"/>
</dbReference>
<evidence type="ECO:0000259" key="3">
    <source>
        <dbReference type="PROSITE" id="PS50943"/>
    </source>
</evidence>
<dbReference type="AlphaFoldDB" id="A0A6F8YAM1"/>
<keyword evidence="5" id="KW-1185">Reference proteome</keyword>
<feature type="compositionally biased region" description="Gly residues" evidence="2">
    <location>
        <begin position="15"/>
        <end position="26"/>
    </location>
</feature>
<name>A0A6F8YAM1_9ACTN</name>
<dbReference type="InterPro" id="IPR013096">
    <property type="entry name" value="Cupin_2"/>
</dbReference>
<accession>A0A6F8YAM1</accession>
<dbReference type="CDD" id="cd00093">
    <property type="entry name" value="HTH_XRE"/>
    <property type="match status" value="1"/>
</dbReference>
<organism evidence="4 5">
    <name type="scientific">Phytohabitans suffuscus</name>
    <dbReference type="NCBI Taxonomy" id="624315"/>
    <lineage>
        <taxon>Bacteria</taxon>
        <taxon>Bacillati</taxon>
        <taxon>Actinomycetota</taxon>
        <taxon>Actinomycetes</taxon>
        <taxon>Micromonosporales</taxon>
        <taxon>Micromonosporaceae</taxon>
    </lineage>
</organism>
<dbReference type="PANTHER" id="PTHR46797:SF1">
    <property type="entry name" value="METHYLPHOSPHONATE SYNTHASE"/>
    <property type="match status" value="1"/>
</dbReference>
<dbReference type="InterPro" id="IPR010982">
    <property type="entry name" value="Lambda_DNA-bd_dom_sf"/>
</dbReference>
<keyword evidence="1 4" id="KW-0238">DNA-binding</keyword>
<dbReference type="GO" id="GO:0003677">
    <property type="term" value="F:DNA binding"/>
    <property type="evidence" value="ECO:0007669"/>
    <property type="project" value="UniProtKB-KW"/>
</dbReference>
<feature type="domain" description="HTH cro/C1-type" evidence="3">
    <location>
        <begin position="44"/>
        <end position="98"/>
    </location>
</feature>
<feature type="region of interest" description="Disordered" evidence="2">
    <location>
        <begin position="1"/>
        <end position="43"/>
    </location>
</feature>
<feature type="compositionally biased region" description="Low complexity" evidence="2">
    <location>
        <begin position="114"/>
        <end position="125"/>
    </location>
</feature>
<protein>
    <submittedName>
        <fullName evidence="4">DNA-binding protein</fullName>
    </submittedName>
</protein>
<dbReference type="Gene3D" id="2.60.120.10">
    <property type="entry name" value="Jelly Rolls"/>
    <property type="match status" value="1"/>
</dbReference>
<reference evidence="4 5" key="2">
    <citation type="submission" date="2020-03" db="EMBL/GenBank/DDBJ databases">
        <authorList>
            <person name="Ichikawa N."/>
            <person name="Kimura A."/>
            <person name="Kitahashi Y."/>
            <person name="Uohara A."/>
        </authorList>
    </citation>
    <scope>NUCLEOTIDE SEQUENCE [LARGE SCALE GENOMIC DNA]</scope>
    <source>
        <strain evidence="4 5">NBRC 105367</strain>
    </source>
</reference>
<evidence type="ECO:0000256" key="1">
    <source>
        <dbReference type="ARBA" id="ARBA00023125"/>
    </source>
</evidence>
<dbReference type="SUPFAM" id="SSF51182">
    <property type="entry name" value="RmlC-like cupins"/>
    <property type="match status" value="1"/>
</dbReference>
<dbReference type="SUPFAM" id="SSF47413">
    <property type="entry name" value="lambda repressor-like DNA-binding domains"/>
    <property type="match status" value="1"/>
</dbReference>
<dbReference type="KEGG" id="psuu:Psuf_003140"/>
<dbReference type="Pfam" id="PF01381">
    <property type="entry name" value="HTH_3"/>
    <property type="match status" value="1"/>
</dbReference>
<gene>
    <name evidence="4" type="ORF">Psuf_003140</name>
</gene>
<dbReference type="CDD" id="cd02209">
    <property type="entry name" value="cupin_XRE_C"/>
    <property type="match status" value="1"/>
</dbReference>
<dbReference type="PANTHER" id="PTHR46797">
    <property type="entry name" value="HTH-TYPE TRANSCRIPTIONAL REGULATOR"/>
    <property type="match status" value="1"/>
</dbReference>
<proteinExistence type="predicted"/>
<dbReference type="Pfam" id="PF07883">
    <property type="entry name" value="Cupin_2"/>
    <property type="match status" value="1"/>
</dbReference>
<dbReference type="InterPro" id="IPR014710">
    <property type="entry name" value="RmlC-like_jellyroll"/>
</dbReference>
<dbReference type="PROSITE" id="PS50943">
    <property type="entry name" value="HTH_CROC1"/>
    <property type="match status" value="1"/>
</dbReference>
<dbReference type="InterPro" id="IPR050807">
    <property type="entry name" value="TransReg_Diox_bact_type"/>
</dbReference>
<sequence>MSETTLSGPATTGPEEGGTGAPAGTGGRRRDPAADPADGIGRRVAAFRTERGLRVSDLARHVGVSPSLVSQIERGLSRPSVSTLFAIAEALEVPVDAFFRESDGPPAAPPSEPGPHAAPSSPAAEQRYVVRRTSRPTIDIESGVRWERLTPTALKNVEFLELVYGPGAESNSTLYRHVGEEMILILSGELDIYLGFEKYHLREGDSMHFSSMQPHRYVNPTSSTTRAVTTILHDGDWYATPDNGR</sequence>
<dbReference type="InterPro" id="IPR011051">
    <property type="entry name" value="RmlC_Cupin_sf"/>
</dbReference>
<dbReference type="GO" id="GO:0005829">
    <property type="term" value="C:cytosol"/>
    <property type="evidence" value="ECO:0007669"/>
    <property type="project" value="TreeGrafter"/>
</dbReference>
<dbReference type="SMART" id="SM00530">
    <property type="entry name" value="HTH_XRE"/>
    <property type="match status" value="1"/>
</dbReference>
<evidence type="ECO:0000313" key="5">
    <source>
        <dbReference type="Proteomes" id="UP000503011"/>
    </source>
</evidence>
<evidence type="ECO:0000313" key="4">
    <source>
        <dbReference type="EMBL" id="BCB83001.1"/>
    </source>
</evidence>
<dbReference type="RefSeq" id="WP_173152969.1">
    <property type="nucleotide sequence ID" value="NZ_AP022871.1"/>
</dbReference>
<dbReference type="Gene3D" id="1.10.260.40">
    <property type="entry name" value="lambda repressor-like DNA-binding domains"/>
    <property type="match status" value="1"/>
</dbReference>
<dbReference type="EMBL" id="AP022871">
    <property type="protein sequence ID" value="BCB83001.1"/>
    <property type="molecule type" value="Genomic_DNA"/>
</dbReference>
<feature type="region of interest" description="Disordered" evidence="2">
    <location>
        <begin position="99"/>
        <end position="127"/>
    </location>
</feature>
<dbReference type="GO" id="GO:0003700">
    <property type="term" value="F:DNA-binding transcription factor activity"/>
    <property type="evidence" value="ECO:0007669"/>
    <property type="project" value="TreeGrafter"/>
</dbReference>
<reference evidence="4 5" key="1">
    <citation type="submission" date="2020-03" db="EMBL/GenBank/DDBJ databases">
        <title>Whole genome shotgun sequence of Phytohabitans suffuscus NBRC 105367.</title>
        <authorList>
            <person name="Komaki H."/>
            <person name="Tamura T."/>
        </authorList>
    </citation>
    <scope>NUCLEOTIDE SEQUENCE [LARGE SCALE GENOMIC DNA]</scope>
    <source>
        <strain evidence="4 5">NBRC 105367</strain>
    </source>
</reference>